<evidence type="ECO:0000256" key="2">
    <source>
        <dbReference type="ARBA" id="ARBA00022598"/>
    </source>
</evidence>
<gene>
    <name evidence="6" type="ORF">JJJ17_18205</name>
</gene>
<protein>
    <submittedName>
        <fullName evidence="6">Salicylate synthase</fullName>
    </submittedName>
</protein>
<dbReference type="InterPro" id="IPR005801">
    <property type="entry name" value="ADC_synthase"/>
</dbReference>
<dbReference type="InterPro" id="IPR019996">
    <property type="entry name" value="Salicylate_synthase"/>
</dbReference>
<dbReference type="Gene3D" id="3.60.120.10">
    <property type="entry name" value="Anthranilate synthase"/>
    <property type="match status" value="1"/>
</dbReference>
<dbReference type="Pfam" id="PF00501">
    <property type="entry name" value="AMP-binding"/>
    <property type="match status" value="1"/>
</dbReference>
<dbReference type="PANTHER" id="PTHR43767">
    <property type="entry name" value="LONG-CHAIN-FATTY-ACID--COA LIGASE"/>
    <property type="match status" value="1"/>
</dbReference>
<sequence>MTALEKDGFTAWPDDFAERYRELGHWQDETLGGLLARLAATHGNRTAITDQNGTTSYAALNEQADRLAGGLQGLGIRRGDPVLVQLPNGAAFVAVSFALFRLGALPIFALPAQRLHDLDALSRLAQPVAYICQSSFMGFDYRAMAEELQSRNDCLRHIIIDGDHGTHIDLSTLEGRFDPLNPPVPTDIACLLLSGGTTGTPKLIPRTHADYAYNARMAAQTCGVDANSVYLAVLPAAHNFTLSCPGILGTLTNGGRVVMSQSPSPDEAFPLIEAEGVTITALVPALVPLWLQQREWDSSDLSSLKLLQVGGARLDPVTAEKVTPLLGCGLQQVFGMAEGLICMTRPDDPVEVAINTQGRPISADDDLRIVDQDGNDLPDGAVGELLVRGPYTIRGYFRAATHNLTAFTGEGYYRSGDLVRRRADGNLVVEGRAKEQINRAGEKIAAAEIEDLLREYPGVADAVVMGVPDPILGERSCAVLIVNGERPTLAQLRDALRARDLAQFKLPDELRFASSWPLTPIGKIDRRKLAHITAPATAKQQAFLERTVSLDTDPLAVAAALAATAGAENATVYEHQGEFSVGLGELARIQLNGEKLTLQQKDDRRDWPASDAIDLLETVLQDIAVQGWRAYGMAEFELTRHFHDLPLQDDSRPLLILSVPRAEYRLRADTAVLRALDEDELQRMARILEQVQASVRQPGSQKTKPTDILAGAEDYKHSVARGVAEIHAGDYQKVILSRPVPLPFPLDMTATYVAGRRANDPARSFLVLRQDFQAAGFSPETVVEVTSDGVVATQPLAGTRALLGEPMADMALGRELLSDPKEIAEHAVSVKLAHEELMPICQPDSIGLSYFMDIIHRGSVQHLASRLGGRLTGDTNRWHAFRALFPAVTASGIPKREAVDAIGRHEQGPRGLYSGAVLIADQDGLLDAALVLRSAYQQDGQAWLRAGAGIVALSDPERELTETCEKLASVARNLVPAIPVDAAHDPAPAQAAAEETTATEPAE</sequence>
<dbReference type="PANTHER" id="PTHR43767:SF10">
    <property type="entry name" value="SURFACTIN SYNTHASE SUBUNIT 1"/>
    <property type="match status" value="1"/>
</dbReference>
<dbReference type="Proteomes" id="UP000640485">
    <property type="component" value="Unassembled WGS sequence"/>
</dbReference>
<organism evidence="6 7">
    <name type="scientific">Paracoccus caeni</name>
    <dbReference type="NCBI Taxonomy" id="657651"/>
    <lineage>
        <taxon>Bacteria</taxon>
        <taxon>Pseudomonadati</taxon>
        <taxon>Pseudomonadota</taxon>
        <taxon>Alphaproteobacteria</taxon>
        <taxon>Rhodobacterales</taxon>
        <taxon>Paracoccaceae</taxon>
        <taxon>Paracoccus</taxon>
    </lineage>
</organism>
<dbReference type="GO" id="GO:0016877">
    <property type="term" value="F:ligase activity, forming carbon-sulfur bonds"/>
    <property type="evidence" value="ECO:0007669"/>
    <property type="project" value="UniProtKB-ARBA"/>
</dbReference>
<dbReference type="FunFam" id="3.40.50.980:FF:000003">
    <property type="entry name" value="Vibriobactin-specific 2,3-dihydroxybenzoate-AMP ligase"/>
    <property type="match status" value="1"/>
</dbReference>
<dbReference type="AlphaFoldDB" id="A0A934SHD2"/>
<dbReference type="SUPFAM" id="SSF56322">
    <property type="entry name" value="ADC synthase"/>
    <property type="match status" value="1"/>
</dbReference>
<proteinExistence type="predicted"/>
<dbReference type="GO" id="GO:0008909">
    <property type="term" value="F:isochorismate synthase activity"/>
    <property type="evidence" value="ECO:0007669"/>
    <property type="project" value="InterPro"/>
</dbReference>
<comment type="pathway">
    <text evidence="1">Siderophore biosynthesis.</text>
</comment>
<dbReference type="GO" id="GO:0016833">
    <property type="term" value="F:oxo-acid-lyase activity"/>
    <property type="evidence" value="ECO:0007669"/>
    <property type="project" value="InterPro"/>
</dbReference>
<evidence type="ECO:0000313" key="7">
    <source>
        <dbReference type="Proteomes" id="UP000640485"/>
    </source>
</evidence>
<evidence type="ECO:0000259" key="4">
    <source>
        <dbReference type="Pfam" id="PF00501"/>
    </source>
</evidence>
<dbReference type="RefSeq" id="WP_200689029.1">
    <property type="nucleotide sequence ID" value="NZ_JAEPRQ010000009.1"/>
</dbReference>
<name>A0A934SHD2_9RHOB</name>
<comment type="caution">
    <text evidence="6">The sequence shown here is derived from an EMBL/GenBank/DDBJ whole genome shotgun (WGS) entry which is preliminary data.</text>
</comment>
<evidence type="ECO:0000313" key="6">
    <source>
        <dbReference type="EMBL" id="MBK4217872.1"/>
    </source>
</evidence>
<dbReference type="NCBIfam" id="TIGR03494">
    <property type="entry name" value="salicyl_syn"/>
    <property type="match status" value="1"/>
</dbReference>
<dbReference type="PRINTS" id="PR00095">
    <property type="entry name" value="ANTSNTHASEI"/>
</dbReference>
<dbReference type="EMBL" id="JAEPRQ010000009">
    <property type="protein sequence ID" value="MBK4217872.1"/>
    <property type="molecule type" value="Genomic_DNA"/>
</dbReference>
<dbReference type="FunFam" id="2.30.38.10:FF:000003">
    <property type="entry name" value="Vibriobactin-specific 2,3-dihydroxybenzoate-AMP ligase"/>
    <property type="match status" value="1"/>
</dbReference>
<dbReference type="InterPro" id="IPR045851">
    <property type="entry name" value="AMP-bd_C_sf"/>
</dbReference>
<dbReference type="InterPro" id="IPR050237">
    <property type="entry name" value="ATP-dep_AMP-bd_enzyme"/>
</dbReference>
<dbReference type="PROSITE" id="PS00455">
    <property type="entry name" value="AMP_BINDING"/>
    <property type="match status" value="1"/>
</dbReference>
<keyword evidence="7" id="KW-1185">Reference proteome</keyword>
<reference evidence="6" key="1">
    <citation type="submission" date="2021-01" db="EMBL/GenBank/DDBJ databases">
        <title>Paracoccus amoyensis sp. nov., isolated from the surface seawater along the coast of Xiamen Island, China.</title>
        <authorList>
            <person name="Lyu L."/>
        </authorList>
    </citation>
    <scope>NUCLEOTIDE SEQUENCE</scope>
    <source>
        <strain evidence="6">MJ17</strain>
    </source>
</reference>
<dbReference type="InterPro" id="IPR025110">
    <property type="entry name" value="AMP-bd_C"/>
</dbReference>
<dbReference type="SUPFAM" id="SSF56801">
    <property type="entry name" value="Acetyl-CoA synthetase-like"/>
    <property type="match status" value="1"/>
</dbReference>
<dbReference type="Pfam" id="PF13193">
    <property type="entry name" value="AMP-binding_C"/>
    <property type="match status" value="1"/>
</dbReference>
<dbReference type="InterPro" id="IPR020845">
    <property type="entry name" value="AMP-binding_CS"/>
</dbReference>
<evidence type="ECO:0000256" key="1">
    <source>
        <dbReference type="ARBA" id="ARBA00004924"/>
    </source>
</evidence>
<feature type="domain" description="AMP-binding enzyme C-terminal" evidence="5">
    <location>
        <begin position="448"/>
        <end position="523"/>
    </location>
</feature>
<evidence type="ECO:0000259" key="3">
    <source>
        <dbReference type="Pfam" id="PF00425"/>
    </source>
</evidence>
<evidence type="ECO:0000259" key="5">
    <source>
        <dbReference type="Pfam" id="PF13193"/>
    </source>
</evidence>
<dbReference type="InterPro" id="IPR015890">
    <property type="entry name" value="Chorismate_C"/>
</dbReference>
<accession>A0A934SHD2</accession>
<feature type="domain" description="AMP-dependent synthetase/ligase" evidence="4">
    <location>
        <begin position="37"/>
        <end position="397"/>
    </location>
</feature>
<dbReference type="Pfam" id="PF00425">
    <property type="entry name" value="Chorismate_bind"/>
    <property type="match status" value="1"/>
</dbReference>
<keyword evidence="2" id="KW-0436">Ligase</keyword>
<feature type="domain" description="Chorismate-utilising enzyme C-terminal" evidence="3">
    <location>
        <begin position="713"/>
        <end position="966"/>
    </location>
</feature>
<dbReference type="InterPro" id="IPR000873">
    <property type="entry name" value="AMP-dep_synth/lig_dom"/>
</dbReference>
<dbReference type="Gene3D" id="2.30.38.10">
    <property type="entry name" value="Luciferase, Domain 3"/>
    <property type="match status" value="1"/>
</dbReference>
<dbReference type="Gene3D" id="3.40.50.980">
    <property type="match status" value="2"/>
</dbReference>
<dbReference type="InterPro" id="IPR019999">
    <property type="entry name" value="Anth_synth_I-like"/>
</dbReference>
<dbReference type="Gene3D" id="3.30.300.30">
    <property type="match status" value="1"/>
</dbReference>